<dbReference type="GO" id="GO:0006979">
    <property type="term" value="P:response to oxidative stress"/>
    <property type="evidence" value="ECO:0007669"/>
    <property type="project" value="InterPro"/>
</dbReference>
<dbReference type="GeneTree" id="ENSGT00940000176927"/>
<evidence type="ECO:0008006" key="7">
    <source>
        <dbReference type="Google" id="ProtNLM"/>
    </source>
</evidence>
<dbReference type="Gene3D" id="3.40.30.10">
    <property type="entry name" value="Glutaredoxin"/>
    <property type="match status" value="1"/>
</dbReference>
<dbReference type="InterPro" id="IPR036249">
    <property type="entry name" value="Thioredoxin-like_sf"/>
</dbReference>
<name>A0A8D3A7J5_SCOMX</name>
<dbReference type="Proteomes" id="UP000694558">
    <property type="component" value="Chromosome 13"/>
</dbReference>
<feature type="signal peptide" evidence="4">
    <location>
        <begin position="1"/>
        <end position="24"/>
    </location>
</feature>
<dbReference type="GO" id="GO:0004601">
    <property type="term" value="F:peroxidase activity"/>
    <property type="evidence" value="ECO:0007669"/>
    <property type="project" value="UniProtKB-KW"/>
</dbReference>
<evidence type="ECO:0000256" key="4">
    <source>
        <dbReference type="SAM" id="SignalP"/>
    </source>
</evidence>
<evidence type="ECO:0000313" key="6">
    <source>
        <dbReference type="Proteomes" id="UP000694558"/>
    </source>
</evidence>
<evidence type="ECO:0000256" key="2">
    <source>
        <dbReference type="ARBA" id="ARBA00022559"/>
    </source>
</evidence>
<accession>A0A8D3A7J5</accession>
<organism evidence="5 6">
    <name type="scientific">Scophthalmus maximus</name>
    <name type="common">Turbot</name>
    <name type="synonym">Psetta maxima</name>
    <dbReference type="NCBI Taxonomy" id="52904"/>
    <lineage>
        <taxon>Eukaryota</taxon>
        <taxon>Metazoa</taxon>
        <taxon>Chordata</taxon>
        <taxon>Craniata</taxon>
        <taxon>Vertebrata</taxon>
        <taxon>Euteleostomi</taxon>
        <taxon>Actinopterygii</taxon>
        <taxon>Neopterygii</taxon>
        <taxon>Teleostei</taxon>
        <taxon>Neoteleostei</taxon>
        <taxon>Acanthomorphata</taxon>
        <taxon>Carangaria</taxon>
        <taxon>Pleuronectiformes</taxon>
        <taxon>Pleuronectoidei</taxon>
        <taxon>Scophthalmidae</taxon>
        <taxon>Scophthalmus</taxon>
    </lineage>
</organism>
<reference evidence="5" key="1">
    <citation type="submission" date="2023-05" db="EMBL/GenBank/DDBJ databases">
        <title>High-quality long-read genome of Scophthalmus maximus.</title>
        <authorList>
            <person name="Lien S."/>
            <person name="Martinez P."/>
        </authorList>
    </citation>
    <scope>NUCLEOTIDE SEQUENCE [LARGE SCALE GENOMIC DNA]</scope>
</reference>
<feature type="chain" id="PRO_5034943830" description="Glutathione peroxidase" evidence="4">
    <location>
        <begin position="25"/>
        <end position="64"/>
    </location>
</feature>
<keyword evidence="2" id="KW-0575">Peroxidase</keyword>
<keyword evidence="4" id="KW-0732">Signal</keyword>
<proteinExistence type="inferred from homology"/>
<evidence type="ECO:0000256" key="3">
    <source>
        <dbReference type="ARBA" id="ARBA00023002"/>
    </source>
</evidence>
<sequence>FTAMHCYFVVLLFFFLLFLKRSRCDSSTDGNIYRYQAKTLNGSRTVNLSEYRGKSVLFVNVATY</sequence>
<dbReference type="InterPro" id="IPR000889">
    <property type="entry name" value="Glutathione_peroxidase"/>
</dbReference>
<dbReference type="Ensembl" id="ENSSMAT00000013964.2">
    <property type="protein sequence ID" value="ENSSMAP00000013782.2"/>
    <property type="gene ID" value="ENSSMAG00000008468.2"/>
</dbReference>
<dbReference type="SUPFAM" id="SSF52833">
    <property type="entry name" value="Thioredoxin-like"/>
    <property type="match status" value="1"/>
</dbReference>
<dbReference type="AlphaFoldDB" id="A0A8D3A7J5"/>
<evidence type="ECO:0000313" key="5">
    <source>
        <dbReference type="Ensembl" id="ENSSMAP00000013782.2"/>
    </source>
</evidence>
<keyword evidence="3" id="KW-0560">Oxidoreductase</keyword>
<dbReference type="PROSITE" id="PS51355">
    <property type="entry name" value="GLUTATHIONE_PEROXID_3"/>
    <property type="match status" value="1"/>
</dbReference>
<protein>
    <recommendedName>
        <fullName evidence="7">Glutathione peroxidase</fullName>
    </recommendedName>
</protein>
<evidence type="ECO:0000256" key="1">
    <source>
        <dbReference type="ARBA" id="ARBA00006926"/>
    </source>
</evidence>
<reference evidence="5" key="2">
    <citation type="submission" date="2025-08" db="UniProtKB">
        <authorList>
            <consortium name="Ensembl"/>
        </authorList>
    </citation>
    <scope>IDENTIFICATION</scope>
</reference>
<comment type="similarity">
    <text evidence="1">Belongs to the glutathione peroxidase family.</text>
</comment>